<proteinExistence type="evidence at transcript level"/>
<accession>Q5BY25</accession>
<name>Q5BY25_SCHJA</name>
<reference evidence="1" key="1">
    <citation type="submission" date="2005-03" db="EMBL/GenBank/DDBJ databases">
        <authorList>
            <person name="Han Z."/>
        </authorList>
    </citation>
    <scope>NUCLEOTIDE SEQUENCE</scope>
</reference>
<evidence type="ECO:0000313" key="1">
    <source>
        <dbReference type="EMBL" id="AAX27700.1"/>
    </source>
</evidence>
<dbReference type="EMBL" id="AY811811">
    <property type="protein sequence ID" value="AAX27700.1"/>
    <property type="molecule type" value="mRNA"/>
</dbReference>
<dbReference type="AlphaFoldDB" id="Q5BY25"/>
<organism evidence="1">
    <name type="scientific">Schistosoma japonicum</name>
    <name type="common">Blood fluke</name>
    <dbReference type="NCBI Taxonomy" id="6182"/>
    <lineage>
        <taxon>Eukaryota</taxon>
        <taxon>Metazoa</taxon>
        <taxon>Spiralia</taxon>
        <taxon>Lophotrochozoa</taxon>
        <taxon>Platyhelminthes</taxon>
        <taxon>Trematoda</taxon>
        <taxon>Digenea</taxon>
        <taxon>Strigeidida</taxon>
        <taxon>Schistosomatoidea</taxon>
        <taxon>Schistosomatidae</taxon>
        <taxon>Schistosoma</taxon>
    </lineage>
</organism>
<protein>
    <submittedName>
        <fullName evidence="1">Uncharacterized protein</fullName>
    </submittedName>
</protein>
<sequence length="18" mass="2175">MVIHSLLWRIFTNSSLAW</sequence>
<reference evidence="1" key="2">
    <citation type="journal article" date="2006" name="PLoS Pathog.">
        <title>New perspectives on host-parasite interplay by comparative transcriptomic and proteomic analyses of Schistosoma japonicum.</title>
        <authorList>
            <person name="Liu F."/>
            <person name="Lu J."/>
            <person name="Hu W."/>
            <person name="Wang S.Y."/>
            <person name="Cui S.J."/>
            <person name="Chi M."/>
            <person name="Yan Q."/>
            <person name="Wang X.R."/>
            <person name="Song H.D."/>
            <person name="Xu X.N."/>
            <person name="Wang J.J."/>
            <person name="Zhang X.L."/>
            <person name="Zhang X."/>
            <person name="Wang Z.Q."/>
            <person name="Xue C.L."/>
            <person name="Brindley P.J."/>
            <person name="McManus D.P."/>
            <person name="Yang P.Y."/>
            <person name="Feng Z."/>
            <person name="Chen Z."/>
            <person name="Han Z.G."/>
        </authorList>
    </citation>
    <scope>NUCLEOTIDE SEQUENCE</scope>
</reference>